<name>A0ABM7MGS3_9BURK</name>
<dbReference type="EMBL" id="AP024238">
    <property type="protein sequence ID" value="BCO25389.1"/>
    <property type="molecule type" value="Genomic_DNA"/>
</dbReference>
<organism evidence="2 3">
    <name type="scientific">Rhodoferax lithotrophicus</name>
    <dbReference type="NCBI Taxonomy" id="2798804"/>
    <lineage>
        <taxon>Bacteria</taxon>
        <taxon>Pseudomonadati</taxon>
        <taxon>Pseudomonadota</taxon>
        <taxon>Betaproteobacteria</taxon>
        <taxon>Burkholderiales</taxon>
        <taxon>Comamonadaceae</taxon>
        <taxon>Rhodoferax</taxon>
    </lineage>
</organism>
<evidence type="ECO:0000256" key="1">
    <source>
        <dbReference type="ARBA" id="ARBA00005651"/>
    </source>
</evidence>
<keyword evidence="3" id="KW-1185">Reference proteome</keyword>
<proteinExistence type="inferred from homology"/>
<dbReference type="RefSeq" id="WP_223906960.1">
    <property type="nucleotide sequence ID" value="NZ_AP024238.1"/>
</dbReference>
<comment type="similarity">
    <text evidence="1">Belongs to the UPF0175 family.</text>
</comment>
<dbReference type="InterPro" id="IPR005368">
    <property type="entry name" value="UPF0175"/>
</dbReference>
<dbReference type="PANTHER" id="PTHR37525">
    <property type="entry name" value="UPF0175 PROTEIN SSL1255"/>
    <property type="match status" value="1"/>
</dbReference>
<dbReference type="Pfam" id="PF03683">
    <property type="entry name" value="UPF0175"/>
    <property type="match status" value="1"/>
</dbReference>
<accession>A0ABM7MGS3</accession>
<sequence length="74" mass="8092">METFTIRDLPERTGELVRDTEAVKLFDEEAISLGKAAKLAGVTQSEFINHLAALKIPLARYGADELAQEVTAFA</sequence>
<protein>
    <submittedName>
        <fullName evidence="2">Uncharacterized protein</fullName>
    </submittedName>
</protein>
<evidence type="ECO:0000313" key="2">
    <source>
        <dbReference type="EMBL" id="BCO25389.1"/>
    </source>
</evidence>
<gene>
    <name evidence="2" type="ORF">MIZ03_0249</name>
</gene>
<dbReference type="InterPro" id="IPR052264">
    <property type="entry name" value="UPF0175_domain"/>
</dbReference>
<dbReference type="Proteomes" id="UP000824366">
    <property type="component" value="Chromosome"/>
</dbReference>
<reference evidence="2 3" key="1">
    <citation type="journal article" date="2021" name="Microbiol. Spectr.">
        <title>A Single Bacterium Capable of Oxidation and Reduction of Iron at Circumneutral pH.</title>
        <authorList>
            <person name="Kato S."/>
            <person name="Ohkuma M."/>
        </authorList>
    </citation>
    <scope>NUCLEOTIDE SEQUENCE [LARGE SCALE GENOMIC DNA]</scope>
    <source>
        <strain evidence="2 3">MIZ03</strain>
    </source>
</reference>
<evidence type="ECO:0000313" key="3">
    <source>
        <dbReference type="Proteomes" id="UP000824366"/>
    </source>
</evidence>
<dbReference type="PANTHER" id="PTHR37525:SF1">
    <property type="entry name" value="UPF0175 PROTEIN SSL1255"/>
    <property type="match status" value="1"/>
</dbReference>